<feature type="domain" description="DUF6708" evidence="3">
    <location>
        <begin position="110"/>
        <end position="286"/>
    </location>
</feature>
<gene>
    <name evidence="4" type="ORF">PS631_01173</name>
</gene>
<evidence type="ECO:0000256" key="1">
    <source>
        <dbReference type="SAM" id="MobiDB-lite"/>
    </source>
</evidence>
<sequence>MIDLMHMRATRKNYTMTTAWIFTQQGNSPHPPRINSQAISICGDLLILRNPWVTDSVFMAKMYLALTMLLAGMIYSDSLSSEFRDLVLTDPTSIALYILCPLILTPFLAYRIYYIRNLSAIYLNRNTKKIYYKRINTLIIYDWNNVGAGVFKRTEFGGASFTTSYALAFAERREDGSLNQIDALWIDSNEPTEPDEKYVAQVWEYLRHFMNHGPDKPPPFGEPNWLYRPLHDICLTPLQAWHHYAPWRTGEPGEMQGKKNWMLPFWAVLFPYNLSLAICWYIVCRLFNVKAAAPPAEAFEEAPAREPSRKKKLYGRRRTRRSKE</sequence>
<keyword evidence="2" id="KW-0472">Membrane</keyword>
<organism evidence="4 5">
    <name type="scientific">Pseudomonas fluorescens</name>
    <dbReference type="NCBI Taxonomy" id="294"/>
    <lineage>
        <taxon>Bacteria</taxon>
        <taxon>Pseudomonadati</taxon>
        <taxon>Pseudomonadota</taxon>
        <taxon>Gammaproteobacteria</taxon>
        <taxon>Pseudomonadales</taxon>
        <taxon>Pseudomonadaceae</taxon>
        <taxon>Pseudomonas</taxon>
    </lineage>
</organism>
<feature type="compositionally biased region" description="Basic residues" evidence="1">
    <location>
        <begin position="308"/>
        <end position="324"/>
    </location>
</feature>
<feature type="transmembrane region" description="Helical" evidence="2">
    <location>
        <begin position="57"/>
        <end position="74"/>
    </location>
</feature>
<keyword evidence="2" id="KW-0812">Transmembrane</keyword>
<dbReference type="Pfam" id="PF20455">
    <property type="entry name" value="DUF6708"/>
    <property type="match status" value="1"/>
</dbReference>
<dbReference type="AlphaFoldDB" id="A0A5E6QUA6"/>
<dbReference type="EMBL" id="CABVHF010000001">
    <property type="protein sequence ID" value="VVM58010.1"/>
    <property type="molecule type" value="Genomic_DNA"/>
</dbReference>
<feature type="region of interest" description="Disordered" evidence="1">
    <location>
        <begin position="296"/>
        <end position="324"/>
    </location>
</feature>
<evidence type="ECO:0000313" key="5">
    <source>
        <dbReference type="Proteomes" id="UP000399692"/>
    </source>
</evidence>
<dbReference type="InterPro" id="IPR046554">
    <property type="entry name" value="DUF6708"/>
</dbReference>
<evidence type="ECO:0000313" key="4">
    <source>
        <dbReference type="EMBL" id="VVM58010.1"/>
    </source>
</evidence>
<feature type="transmembrane region" description="Helical" evidence="2">
    <location>
        <begin position="94"/>
        <end position="113"/>
    </location>
</feature>
<protein>
    <recommendedName>
        <fullName evidence="3">DUF6708 domain-containing protein</fullName>
    </recommendedName>
</protein>
<evidence type="ECO:0000256" key="2">
    <source>
        <dbReference type="SAM" id="Phobius"/>
    </source>
</evidence>
<reference evidence="4 5" key="1">
    <citation type="submission" date="2019-09" db="EMBL/GenBank/DDBJ databases">
        <authorList>
            <person name="Chandra G."/>
            <person name="Truman W A."/>
        </authorList>
    </citation>
    <scope>NUCLEOTIDE SEQUENCE [LARGE SCALE GENOMIC DNA]</scope>
    <source>
        <strain evidence="4">PS631</strain>
    </source>
</reference>
<name>A0A5E6QUA6_PSEFL</name>
<dbReference type="Proteomes" id="UP000399692">
    <property type="component" value="Unassembled WGS sequence"/>
</dbReference>
<keyword evidence="2" id="KW-1133">Transmembrane helix</keyword>
<accession>A0A5E6QUA6</accession>
<evidence type="ECO:0000259" key="3">
    <source>
        <dbReference type="Pfam" id="PF20455"/>
    </source>
</evidence>
<feature type="transmembrane region" description="Helical" evidence="2">
    <location>
        <begin position="263"/>
        <end position="283"/>
    </location>
</feature>
<proteinExistence type="predicted"/>